<protein>
    <recommendedName>
        <fullName evidence="4">DUF4913 domain-containing protein</fullName>
    </recommendedName>
</protein>
<reference evidence="2 3" key="1">
    <citation type="journal article" date="2019" name="Int. J. Syst. Evol. Microbiol.">
        <title>The Global Catalogue of Microorganisms (GCM) 10K type strain sequencing project: providing services to taxonomists for standard genome sequencing and annotation.</title>
        <authorList>
            <consortium name="The Broad Institute Genomics Platform"/>
            <consortium name="The Broad Institute Genome Sequencing Center for Infectious Disease"/>
            <person name="Wu L."/>
            <person name="Ma J."/>
        </authorList>
    </citation>
    <scope>NUCLEOTIDE SEQUENCE [LARGE SCALE GENOMIC DNA]</scope>
    <source>
        <strain evidence="2 3">JCM 15313</strain>
    </source>
</reference>
<feature type="region of interest" description="Disordered" evidence="1">
    <location>
        <begin position="169"/>
        <end position="191"/>
    </location>
</feature>
<evidence type="ECO:0000313" key="3">
    <source>
        <dbReference type="Proteomes" id="UP001501585"/>
    </source>
</evidence>
<sequence>MKAELARLADRVDGLESIREQVEMIADQMLAEAEKTQAAQGHNDDVTPVAWIDLDADQALSVFRDLMQWMDVVLVHHTPVTETLRPCWFRHPAVVQVLLDVRAGWLRAYRSPGRSDAVLWALEWSGRHLPHLEQFLARELGRCTTARHDPDRVPMPRVDECDVRAYLQGRSGDGNAVGRPTTTDAPGEGSP</sequence>
<evidence type="ECO:0000313" key="2">
    <source>
        <dbReference type="EMBL" id="GAA2016767.1"/>
    </source>
</evidence>
<evidence type="ECO:0000256" key="1">
    <source>
        <dbReference type="SAM" id="MobiDB-lite"/>
    </source>
</evidence>
<organism evidence="2 3">
    <name type="scientific">Nocardiopsis rhodophaea</name>
    <dbReference type="NCBI Taxonomy" id="280238"/>
    <lineage>
        <taxon>Bacteria</taxon>
        <taxon>Bacillati</taxon>
        <taxon>Actinomycetota</taxon>
        <taxon>Actinomycetes</taxon>
        <taxon>Streptosporangiales</taxon>
        <taxon>Nocardiopsidaceae</taxon>
        <taxon>Nocardiopsis</taxon>
    </lineage>
</organism>
<gene>
    <name evidence="2" type="ORF">GCM10009799_51160</name>
</gene>
<name>A0ABN2TRA1_9ACTN</name>
<proteinExistence type="predicted"/>
<dbReference type="Proteomes" id="UP001501585">
    <property type="component" value="Unassembled WGS sequence"/>
</dbReference>
<keyword evidence="3" id="KW-1185">Reference proteome</keyword>
<accession>A0ABN2TRA1</accession>
<evidence type="ECO:0008006" key="4">
    <source>
        <dbReference type="Google" id="ProtNLM"/>
    </source>
</evidence>
<comment type="caution">
    <text evidence="2">The sequence shown here is derived from an EMBL/GenBank/DDBJ whole genome shotgun (WGS) entry which is preliminary data.</text>
</comment>
<dbReference type="EMBL" id="BAAAPC010000034">
    <property type="protein sequence ID" value="GAA2016767.1"/>
    <property type="molecule type" value="Genomic_DNA"/>
</dbReference>